<feature type="domain" description="N-acetyltransferase" evidence="1">
    <location>
        <begin position="29"/>
        <end position="196"/>
    </location>
</feature>
<accession>A0A1H2KSE3</accession>
<gene>
    <name evidence="2" type="ORF">SAMN04488563_4211</name>
</gene>
<name>A0A1H2KSE3_9ACTN</name>
<dbReference type="EMBL" id="LT629791">
    <property type="protein sequence ID" value="SDU71600.1"/>
    <property type="molecule type" value="Genomic_DNA"/>
</dbReference>
<dbReference type="PANTHER" id="PTHR43441:SF11">
    <property type="entry name" value="RIBOSOMAL-PROTEIN-SERINE ACETYLTRANSFERASE"/>
    <property type="match status" value="1"/>
</dbReference>
<dbReference type="InterPro" id="IPR051908">
    <property type="entry name" value="Ribosomal_N-acetyltransferase"/>
</dbReference>
<dbReference type="PANTHER" id="PTHR43441">
    <property type="entry name" value="RIBOSOMAL-PROTEIN-SERINE ACETYLTRANSFERASE"/>
    <property type="match status" value="1"/>
</dbReference>
<dbReference type="SUPFAM" id="SSF55729">
    <property type="entry name" value="Acyl-CoA N-acyltransferases (Nat)"/>
    <property type="match status" value="1"/>
</dbReference>
<evidence type="ECO:0000313" key="2">
    <source>
        <dbReference type="EMBL" id="SDU71600.1"/>
    </source>
</evidence>
<dbReference type="GO" id="GO:0008999">
    <property type="term" value="F:protein-N-terminal-alanine acetyltransferase activity"/>
    <property type="evidence" value="ECO:0007669"/>
    <property type="project" value="TreeGrafter"/>
</dbReference>
<sequence length="204" mass="22519">MLAGIGRGIGPAYDGSVPELELPLTTGRLTLRRHVETDLDELHRLHSHPDVARYMYWGPWSRGVSIERLGKRMQQTVPVTDGQALDLAVLRTDGGAYVGEVHLHVVSEQHQCAELGFAFHPEHHGHGYAREAATAMLGLAFDTLGFRRVIGRCAAANAASAGLMERLGLRREAHLIESELVKGEWASEYDYAMLAREWAALTTK</sequence>
<dbReference type="STRING" id="419479.SAMN04488563_4211"/>
<protein>
    <submittedName>
        <fullName evidence="2">Protein N-acetyltransferase, RimJ/RimL family</fullName>
    </submittedName>
</protein>
<dbReference type="Gene3D" id="3.40.630.30">
    <property type="match status" value="1"/>
</dbReference>
<organism evidence="2 3">
    <name type="scientific">Jiangella alkaliphila</name>
    <dbReference type="NCBI Taxonomy" id="419479"/>
    <lineage>
        <taxon>Bacteria</taxon>
        <taxon>Bacillati</taxon>
        <taxon>Actinomycetota</taxon>
        <taxon>Actinomycetes</taxon>
        <taxon>Jiangellales</taxon>
        <taxon>Jiangellaceae</taxon>
        <taxon>Jiangella</taxon>
    </lineage>
</organism>
<dbReference type="Proteomes" id="UP000182977">
    <property type="component" value="Chromosome I"/>
</dbReference>
<keyword evidence="3" id="KW-1185">Reference proteome</keyword>
<evidence type="ECO:0000259" key="1">
    <source>
        <dbReference type="PROSITE" id="PS51186"/>
    </source>
</evidence>
<keyword evidence="2" id="KW-0808">Transferase</keyword>
<dbReference type="GO" id="GO:0005737">
    <property type="term" value="C:cytoplasm"/>
    <property type="evidence" value="ECO:0007669"/>
    <property type="project" value="TreeGrafter"/>
</dbReference>
<dbReference type="InterPro" id="IPR000182">
    <property type="entry name" value="GNAT_dom"/>
</dbReference>
<reference evidence="3" key="1">
    <citation type="submission" date="2016-10" db="EMBL/GenBank/DDBJ databases">
        <authorList>
            <person name="Varghese N."/>
            <person name="Submissions S."/>
        </authorList>
    </citation>
    <scope>NUCLEOTIDE SEQUENCE [LARGE SCALE GENOMIC DNA]</scope>
    <source>
        <strain evidence="3">DSM 45079</strain>
    </source>
</reference>
<dbReference type="PROSITE" id="PS51186">
    <property type="entry name" value="GNAT"/>
    <property type="match status" value="1"/>
</dbReference>
<dbReference type="AlphaFoldDB" id="A0A1H2KSE3"/>
<evidence type="ECO:0000313" key="3">
    <source>
        <dbReference type="Proteomes" id="UP000182977"/>
    </source>
</evidence>
<proteinExistence type="predicted"/>
<dbReference type="GO" id="GO:1990189">
    <property type="term" value="F:protein N-terminal-serine acetyltransferase activity"/>
    <property type="evidence" value="ECO:0007669"/>
    <property type="project" value="TreeGrafter"/>
</dbReference>
<dbReference type="Pfam" id="PF13302">
    <property type="entry name" value="Acetyltransf_3"/>
    <property type="match status" value="1"/>
</dbReference>
<dbReference type="InterPro" id="IPR016181">
    <property type="entry name" value="Acyl_CoA_acyltransferase"/>
</dbReference>